<protein>
    <submittedName>
        <fullName evidence="3">Uncharacterized protein LOC111012789</fullName>
    </submittedName>
</protein>
<proteinExistence type="predicted"/>
<feature type="compositionally biased region" description="Basic residues" evidence="1">
    <location>
        <begin position="33"/>
        <end position="51"/>
    </location>
</feature>
<reference evidence="3" key="1">
    <citation type="submission" date="2025-08" db="UniProtKB">
        <authorList>
            <consortium name="RefSeq"/>
        </authorList>
    </citation>
    <scope>IDENTIFICATION</scope>
    <source>
        <strain evidence="3">OHB3-1</strain>
    </source>
</reference>
<evidence type="ECO:0000313" key="2">
    <source>
        <dbReference type="Proteomes" id="UP000504603"/>
    </source>
</evidence>
<organism evidence="2 3">
    <name type="scientific">Momordica charantia</name>
    <name type="common">Bitter gourd</name>
    <name type="synonym">Balsam pear</name>
    <dbReference type="NCBI Taxonomy" id="3673"/>
    <lineage>
        <taxon>Eukaryota</taxon>
        <taxon>Viridiplantae</taxon>
        <taxon>Streptophyta</taxon>
        <taxon>Embryophyta</taxon>
        <taxon>Tracheophyta</taxon>
        <taxon>Spermatophyta</taxon>
        <taxon>Magnoliopsida</taxon>
        <taxon>eudicotyledons</taxon>
        <taxon>Gunneridae</taxon>
        <taxon>Pentapetalae</taxon>
        <taxon>rosids</taxon>
        <taxon>fabids</taxon>
        <taxon>Cucurbitales</taxon>
        <taxon>Cucurbitaceae</taxon>
        <taxon>Momordiceae</taxon>
        <taxon>Momordica</taxon>
    </lineage>
</organism>
<sequence length="124" mass="13717">MDLTENTVVDLPQAMDVSESGVHKPVSGGLNLKLRKGRPMKRSQNVRKTKAMAKAICKSEQSAEKIMKNQSKTTRIQSAKTLLSLFLLPKVNLPITLHLLVDSFSFTTVPAKLKGRVLPQGHRL</sequence>
<gene>
    <name evidence="3" type="primary">LOC111012789</name>
</gene>
<dbReference type="AlphaFoldDB" id="A0A6J1CP23"/>
<dbReference type="PANTHER" id="PTHR36385:SF1">
    <property type="entry name" value="OS07G0562900 PROTEIN"/>
    <property type="match status" value="1"/>
</dbReference>
<dbReference type="RefSeq" id="XP_022142748.1">
    <property type="nucleotide sequence ID" value="XM_022287056.1"/>
</dbReference>
<name>A0A6J1CP23_MOMCH</name>
<feature type="region of interest" description="Disordered" evidence="1">
    <location>
        <begin position="19"/>
        <end position="51"/>
    </location>
</feature>
<dbReference type="PANTHER" id="PTHR36385">
    <property type="entry name" value="OS07G0562900 PROTEIN"/>
    <property type="match status" value="1"/>
</dbReference>
<dbReference type="GeneID" id="111012789"/>
<dbReference type="OrthoDB" id="1930685at2759"/>
<dbReference type="KEGG" id="mcha:111012789"/>
<accession>A0A6J1CP23</accession>
<evidence type="ECO:0000313" key="3">
    <source>
        <dbReference type="RefSeq" id="XP_022142748.1"/>
    </source>
</evidence>
<evidence type="ECO:0000256" key="1">
    <source>
        <dbReference type="SAM" id="MobiDB-lite"/>
    </source>
</evidence>
<keyword evidence="2" id="KW-1185">Reference proteome</keyword>
<dbReference type="Proteomes" id="UP000504603">
    <property type="component" value="Unplaced"/>
</dbReference>